<dbReference type="Pfam" id="PF13966">
    <property type="entry name" value="zf-RVT"/>
    <property type="match status" value="1"/>
</dbReference>
<dbReference type="EMBL" id="NBSK02000002">
    <property type="protein sequence ID" value="KAJ0222767.1"/>
    <property type="molecule type" value="Genomic_DNA"/>
</dbReference>
<evidence type="ECO:0000313" key="2">
    <source>
        <dbReference type="EMBL" id="KAJ0222767.1"/>
    </source>
</evidence>
<accession>A0A9R1XWR1</accession>
<feature type="domain" description="Reverse transcriptase zinc-binding" evidence="1">
    <location>
        <begin position="44"/>
        <end position="95"/>
    </location>
</feature>
<gene>
    <name evidence="2" type="ORF">LSAT_V11C200090550</name>
</gene>
<keyword evidence="3" id="KW-1185">Reference proteome</keyword>
<dbReference type="AlphaFoldDB" id="A0A9R1XWR1"/>
<protein>
    <recommendedName>
        <fullName evidence="1">Reverse transcriptase zinc-binding domain-containing protein</fullName>
    </recommendedName>
</protein>
<sequence>MLKTQQTCGLKMKHSKLHFQTFTNWKKRKNPVNSTPTSKVDRLNEIPIKVLCFVWRASLGRILAATELAKRGMVLESNICRLCRIDDETPDHILIRWCNLPNTQFNTVGDIINYAANWGHCPKKRKILTCICYGTF</sequence>
<dbReference type="InterPro" id="IPR026960">
    <property type="entry name" value="RVT-Znf"/>
</dbReference>
<organism evidence="2 3">
    <name type="scientific">Lactuca sativa</name>
    <name type="common">Garden lettuce</name>
    <dbReference type="NCBI Taxonomy" id="4236"/>
    <lineage>
        <taxon>Eukaryota</taxon>
        <taxon>Viridiplantae</taxon>
        <taxon>Streptophyta</taxon>
        <taxon>Embryophyta</taxon>
        <taxon>Tracheophyta</taxon>
        <taxon>Spermatophyta</taxon>
        <taxon>Magnoliopsida</taxon>
        <taxon>eudicotyledons</taxon>
        <taxon>Gunneridae</taxon>
        <taxon>Pentapetalae</taxon>
        <taxon>asterids</taxon>
        <taxon>campanulids</taxon>
        <taxon>Asterales</taxon>
        <taxon>Asteraceae</taxon>
        <taxon>Cichorioideae</taxon>
        <taxon>Cichorieae</taxon>
        <taxon>Lactucinae</taxon>
        <taxon>Lactuca</taxon>
    </lineage>
</organism>
<dbReference type="Proteomes" id="UP000235145">
    <property type="component" value="Unassembled WGS sequence"/>
</dbReference>
<evidence type="ECO:0000313" key="3">
    <source>
        <dbReference type="Proteomes" id="UP000235145"/>
    </source>
</evidence>
<name>A0A9R1XWR1_LACSA</name>
<comment type="caution">
    <text evidence="2">The sequence shown here is derived from an EMBL/GenBank/DDBJ whole genome shotgun (WGS) entry which is preliminary data.</text>
</comment>
<evidence type="ECO:0000259" key="1">
    <source>
        <dbReference type="Pfam" id="PF13966"/>
    </source>
</evidence>
<reference evidence="2 3" key="1">
    <citation type="journal article" date="2017" name="Nat. Commun.">
        <title>Genome assembly with in vitro proximity ligation data and whole-genome triplication in lettuce.</title>
        <authorList>
            <person name="Reyes-Chin-Wo S."/>
            <person name="Wang Z."/>
            <person name="Yang X."/>
            <person name="Kozik A."/>
            <person name="Arikit S."/>
            <person name="Song C."/>
            <person name="Xia L."/>
            <person name="Froenicke L."/>
            <person name="Lavelle D.O."/>
            <person name="Truco M.J."/>
            <person name="Xia R."/>
            <person name="Zhu S."/>
            <person name="Xu C."/>
            <person name="Xu H."/>
            <person name="Xu X."/>
            <person name="Cox K."/>
            <person name="Korf I."/>
            <person name="Meyers B.C."/>
            <person name="Michelmore R.W."/>
        </authorList>
    </citation>
    <scope>NUCLEOTIDE SEQUENCE [LARGE SCALE GENOMIC DNA]</scope>
    <source>
        <strain evidence="3">cv. Salinas</strain>
        <tissue evidence="2">Seedlings</tissue>
    </source>
</reference>
<proteinExistence type="predicted"/>